<gene>
    <name evidence="4" type="ORF">M422DRAFT_264088</name>
</gene>
<evidence type="ECO:0000259" key="3">
    <source>
        <dbReference type="PROSITE" id="PS50966"/>
    </source>
</evidence>
<protein>
    <recommendedName>
        <fullName evidence="3">SWIM-type domain-containing protein</fullName>
    </recommendedName>
</protein>
<evidence type="ECO:0000313" key="5">
    <source>
        <dbReference type="Proteomes" id="UP000054279"/>
    </source>
</evidence>
<evidence type="ECO:0000313" key="4">
    <source>
        <dbReference type="EMBL" id="KIJ33949.1"/>
    </source>
</evidence>
<feature type="domain" description="SWIM-type" evidence="3">
    <location>
        <begin position="403"/>
        <end position="438"/>
    </location>
</feature>
<keyword evidence="1" id="KW-0479">Metal-binding</keyword>
<accession>A0A0C9UGR5</accession>
<sequence>MSAPSLKLQLERLLIPETYESDPHTLELSPNEWEAWFQRQQQKVTWRLKAQQDNSRSKVLWTQRWECDHAGSPRDRRKPDLSPRNRRTRNASIKVGCKARLHASQAVDSDKVTVVYHWRHTGHDSVDPASLDNMRSSRNPDVVRAWLDDKVHNGFDQKAIKALIRMSPEELAQITPDADVVPCSIKISPMDIYNAVRRKVDIDTRLAPQLNESIEEWLKKLNAVGWSTLYEPTPGEEIRNGFTLALCSPWQQELIPQYGDTIQCEYDDQRAWLKYMREEWIPKKERWAGAWRKHAHHGVDTNNFIESWHSNLKKNYIGRGRRQRIDYIIRILSQDVVPDYMRAHVRSGLGFRGRHLCEAEMKAKKLADELPYADASTRVIELESESTDTMVQVESFTQDDIYYTITIEEEKITSCTCSAYTESLLTCKHIFLALRFTNYAIFLPHVIIPKRRAVEIDDDEEVEHQRAHKRRLVVKIRNGIAKLDKVDYWVRAENDDMLDTMSRESLTRLLSTVDGLCHLSRDTMFSIPDNATQW</sequence>
<dbReference type="OrthoDB" id="3247294at2759"/>
<feature type="compositionally biased region" description="Basic and acidic residues" evidence="2">
    <location>
        <begin position="69"/>
        <end position="83"/>
    </location>
</feature>
<dbReference type="Proteomes" id="UP000054279">
    <property type="component" value="Unassembled WGS sequence"/>
</dbReference>
<keyword evidence="1" id="KW-0863">Zinc-finger</keyword>
<organism evidence="4 5">
    <name type="scientific">Sphaerobolus stellatus (strain SS14)</name>
    <dbReference type="NCBI Taxonomy" id="990650"/>
    <lineage>
        <taxon>Eukaryota</taxon>
        <taxon>Fungi</taxon>
        <taxon>Dikarya</taxon>
        <taxon>Basidiomycota</taxon>
        <taxon>Agaricomycotina</taxon>
        <taxon>Agaricomycetes</taxon>
        <taxon>Phallomycetidae</taxon>
        <taxon>Geastrales</taxon>
        <taxon>Sphaerobolaceae</taxon>
        <taxon>Sphaerobolus</taxon>
    </lineage>
</organism>
<dbReference type="InterPro" id="IPR007527">
    <property type="entry name" value="Znf_SWIM"/>
</dbReference>
<dbReference type="EMBL" id="KN837206">
    <property type="protein sequence ID" value="KIJ33949.1"/>
    <property type="molecule type" value="Genomic_DNA"/>
</dbReference>
<evidence type="ECO:0000256" key="1">
    <source>
        <dbReference type="PROSITE-ProRule" id="PRU00325"/>
    </source>
</evidence>
<name>A0A0C9UGR5_SPHS4</name>
<dbReference type="PANTHER" id="PTHR48159:SF1">
    <property type="entry name" value="MEMBRANE-ASSOCIATED GIANT PROTEIN ANTIGEN, PUTATIVE-RELATED"/>
    <property type="match status" value="1"/>
</dbReference>
<dbReference type="PANTHER" id="PTHR48159">
    <property type="entry name" value="MULE DOMAIN-CONTAINING PROTEIN"/>
    <property type="match status" value="1"/>
</dbReference>
<keyword evidence="5" id="KW-1185">Reference proteome</keyword>
<dbReference type="HOGENOM" id="CLU_484110_0_0_1"/>
<reference evidence="4 5" key="1">
    <citation type="submission" date="2014-06" db="EMBL/GenBank/DDBJ databases">
        <title>Evolutionary Origins and Diversification of the Mycorrhizal Mutualists.</title>
        <authorList>
            <consortium name="DOE Joint Genome Institute"/>
            <consortium name="Mycorrhizal Genomics Consortium"/>
            <person name="Kohler A."/>
            <person name="Kuo A."/>
            <person name="Nagy L.G."/>
            <person name="Floudas D."/>
            <person name="Copeland A."/>
            <person name="Barry K.W."/>
            <person name="Cichocki N."/>
            <person name="Veneault-Fourrey C."/>
            <person name="LaButti K."/>
            <person name="Lindquist E.A."/>
            <person name="Lipzen A."/>
            <person name="Lundell T."/>
            <person name="Morin E."/>
            <person name="Murat C."/>
            <person name="Riley R."/>
            <person name="Ohm R."/>
            <person name="Sun H."/>
            <person name="Tunlid A."/>
            <person name="Henrissat B."/>
            <person name="Grigoriev I.V."/>
            <person name="Hibbett D.S."/>
            <person name="Martin F."/>
        </authorList>
    </citation>
    <scope>NUCLEOTIDE SEQUENCE [LARGE SCALE GENOMIC DNA]</scope>
    <source>
        <strain evidence="4 5">SS14</strain>
    </source>
</reference>
<keyword evidence="1" id="KW-0862">Zinc</keyword>
<dbReference type="AlphaFoldDB" id="A0A0C9UGR5"/>
<evidence type="ECO:0000256" key="2">
    <source>
        <dbReference type="SAM" id="MobiDB-lite"/>
    </source>
</evidence>
<feature type="region of interest" description="Disordered" evidence="2">
    <location>
        <begin position="69"/>
        <end position="89"/>
    </location>
</feature>
<dbReference type="PROSITE" id="PS50966">
    <property type="entry name" value="ZF_SWIM"/>
    <property type="match status" value="1"/>
</dbReference>
<dbReference type="GO" id="GO:0008270">
    <property type="term" value="F:zinc ion binding"/>
    <property type="evidence" value="ECO:0007669"/>
    <property type="project" value="UniProtKB-KW"/>
</dbReference>
<proteinExistence type="predicted"/>